<evidence type="ECO:0000313" key="9">
    <source>
        <dbReference type="EMBL" id="OGZ62545.1"/>
    </source>
</evidence>
<dbReference type="PANTHER" id="PTHR43694">
    <property type="entry name" value="RIBONUCLEASE J"/>
    <property type="match status" value="1"/>
</dbReference>
<sequence length="444" mass="50486">MEIYAIGGYSEVGRNMTVVKVGDDAFIFDMGLYMPAVVELQEEDVKEYNEKILRRKGALPDDLILDKLGIRDKVRAIFLSHGHLDHIGATPYISYRYKAPVIGSPMTMTVLKRIMDDERKQIPNKIKTVQVNSSIKIKGKNSEYTAEFIHMTHSIPHTTMIALHTKEGAVIYGNDFKLDNTPVMGNPPNYAALKRLSKEGVKAIIADSLYCSHKIKTPSERVARNMLHEVFSTVRNDRTGIFVTTFSSHIARLQSIVEFGKKIDRKILFLGRSLNRYVSAARANNLAEFRKDIELKTYRNQLHSALRKVEAEREKYLVVCTGHQGEPGSILDRISKNELPFQFRKNDNLVFSSKTIPVPVNIKNKEIMDRRIEKFGTRLFDEVHVSGHGGKEDIRDLITMVNPQNVIPSHGPVQMLKPMEELAAELGYSKKQYHLLSNSHKIEI</sequence>
<keyword evidence="5" id="KW-0862">Zinc</keyword>
<evidence type="ECO:0000256" key="3">
    <source>
        <dbReference type="ARBA" id="ARBA00022723"/>
    </source>
</evidence>
<dbReference type="InterPro" id="IPR011108">
    <property type="entry name" value="RMMBL"/>
</dbReference>
<dbReference type="Pfam" id="PF07521">
    <property type="entry name" value="RMMBL"/>
    <property type="match status" value="1"/>
</dbReference>
<dbReference type="InterPro" id="IPR055132">
    <property type="entry name" value="RNase_J_b_CASP"/>
</dbReference>
<dbReference type="EMBL" id="MHOL01000019">
    <property type="protein sequence ID" value="OGZ62545.1"/>
    <property type="molecule type" value="Genomic_DNA"/>
</dbReference>
<dbReference type="Pfam" id="PF22505">
    <property type="entry name" value="RNase_J_b_CASP"/>
    <property type="match status" value="1"/>
</dbReference>
<dbReference type="InterPro" id="IPR036866">
    <property type="entry name" value="RibonucZ/Hydroxyglut_hydro"/>
</dbReference>
<protein>
    <recommendedName>
        <fullName evidence="8">Metallo-beta-lactamase domain-containing protein</fullName>
    </recommendedName>
</protein>
<evidence type="ECO:0000259" key="8">
    <source>
        <dbReference type="SMART" id="SM00849"/>
    </source>
</evidence>
<dbReference type="GO" id="GO:0003723">
    <property type="term" value="F:RNA binding"/>
    <property type="evidence" value="ECO:0007669"/>
    <property type="project" value="UniProtKB-KW"/>
</dbReference>
<dbReference type="GO" id="GO:0046872">
    <property type="term" value="F:metal ion binding"/>
    <property type="evidence" value="ECO:0007669"/>
    <property type="project" value="UniProtKB-KW"/>
</dbReference>
<dbReference type="Pfam" id="PF00753">
    <property type="entry name" value="Lactamase_B"/>
    <property type="match status" value="1"/>
</dbReference>
<evidence type="ECO:0000256" key="1">
    <source>
        <dbReference type="ARBA" id="ARBA00022490"/>
    </source>
</evidence>
<dbReference type="InterPro" id="IPR042173">
    <property type="entry name" value="RNase_J_2"/>
</dbReference>
<comment type="caution">
    <text evidence="9">The sequence shown here is derived from an EMBL/GenBank/DDBJ whole genome shotgun (WGS) entry which is preliminary data.</text>
</comment>
<evidence type="ECO:0000256" key="2">
    <source>
        <dbReference type="ARBA" id="ARBA00022722"/>
    </source>
</evidence>
<reference evidence="9 10" key="1">
    <citation type="journal article" date="2016" name="Nat. Commun.">
        <title>Thousands of microbial genomes shed light on interconnected biogeochemical processes in an aquifer system.</title>
        <authorList>
            <person name="Anantharaman K."/>
            <person name="Brown C.T."/>
            <person name="Hug L.A."/>
            <person name="Sharon I."/>
            <person name="Castelle C.J."/>
            <person name="Probst A.J."/>
            <person name="Thomas B.C."/>
            <person name="Singh A."/>
            <person name="Wilkins M.J."/>
            <person name="Karaoz U."/>
            <person name="Brodie E.L."/>
            <person name="Williams K.H."/>
            <person name="Hubbard S.S."/>
            <person name="Banfield J.F."/>
        </authorList>
    </citation>
    <scope>NUCLEOTIDE SEQUENCE [LARGE SCALE GENOMIC DNA]</scope>
</reference>
<evidence type="ECO:0000256" key="6">
    <source>
        <dbReference type="ARBA" id="ARBA00022839"/>
    </source>
</evidence>
<dbReference type="Gene3D" id="3.60.15.10">
    <property type="entry name" value="Ribonuclease Z/Hydroxyacylglutathione hydrolase-like"/>
    <property type="match status" value="1"/>
</dbReference>
<dbReference type="InterPro" id="IPR004613">
    <property type="entry name" value="RNase_J"/>
</dbReference>
<proteinExistence type="predicted"/>
<feature type="domain" description="Metallo-beta-lactamase" evidence="8">
    <location>
        <begin position="13"/>
        <end position="213"/>
    </location>
</feature>
<dbReference type="NCBIfam" id="TIGR00649">
    <property type="entry name" value="MG423"/>
    <property type="match status" value="1"/>
</dbReference>
<dbReference type="AlphaFoldDB" id="A0A1G2HJ83"/>
<evidence type="ECO:0000256" key="4">
    <source>
        <dbReference type="ARBA" id="ARBA00022801"/>
    </source>
</evidence>
<dbReference type="GO" id="GO:0004527">
    <property type="term" value="F:exonuclease activity"/>
    <property type="evidence" value="ECO:0007669"/>
    <property type="project" value="UniProtKB-KW"/>
</dbReference>
<dbReference type="InterPro" id="IPR001279">
    <property type="entry name" value="Metallo-B-lactamas"/>
</dbReference>
<dbReference type="Proteomes" id="UP000178991">
    <property type="component" value="Unassembled WGS sequence"/>
</dbReference>
<accession>A0A1G2HJ83</accession>
<dbReference type="SUPFAM" id="SSF56281">
    <property type="entry name" value="Metallo-hydrolase/oxidoreductase"/>
    <property type="match status" value="1"/>
</dbReference>
<keyword evidence="1" id="KW-0963">Cytoplasm</keyword>
<dbReference type="PANTHER" id="PTHR43694:SF1">
    <property type="entry name" value="RIBONUCLEASE J"/>
    <property type="match status" value="1"/>
</dbReference>
<keyword evidence="6" id="KW-0269">Exonuclease</keyword>
<gene>
    <name evidence="9" type="ORF">A2639_00475</name>
</gene>
<evidence type="ECO:0000313" key="10">
    <source>
        <dbReference type="Proteomes" id="UP000178991"/>
    </source>
</evidence>
<name>A0A1G2HJ83_9BACT</name>
<keyword evidence="7" id="KW-0694">RNA-binding</keyword>
<evidence type="ECO:0000256" key="7">
    <source>
        <dbReference type="ARBA" id="ARBA00022884"/>
    </source>
</evidence>
<dbReference type="CDD" id="cd07714">
    <property type="entry name" value="RNaseJ_MBL-fold"/>
    <property type="match status" value="1"/>
</dbReference>
<evidence type="ECO:0000256" key="5">
    <source>
        <dbReference type="ARBA" id="ARBA00022833"/>
    </source>
</evidence>
<organism evidence="9 10">
    <name type="scientific">Candidatus Staskawiczbacteria bacterium RIFCSPHIGHO2_01_FULL_34_27</name>
    <dbReference type="NCBI Taxonomy" id="1802199"/>
    <lineage>
        <taxon>Bacteria</taxon>
        <taxon>Candidatus Staskawicziibacteriota</taxon>
    </lineage>
</organism>
<dbReference type="SMART" id="SM00849">
    <property type="entry name" value="Lactamase_B"/>
    <property type="match status" value="1"/>
</dbReference>
<keyword evidence="4" id="KW-0378">Hydrolase</keyword>
<dbReference type="Gene3D" id="3.40.50.10710">
    <property type="entry name" value="Metallo-hydrolase/oxidoreductase"/>
    <property type="match status" value="1"/>
</dbReference>
<keyword evidence="2" id="KW-0540">Nuclease</keyword>
<keyword evidence="3" id="KW-0479">Metal-binding</keyword>